<dbReference type="GO" id="GO:0003700">
    <property type="term" value="F:DNA-binding transcription factor activity"/>
    <property type="evidence" value="ECO:0007669"/>
    <property type="project" value="TreeGrafter"/>
</dbReference>
<keyword evidence="1" id="KW-0805">Transcription regulation</keyword>
<keyword evidence="2 4" id="KW-0238">DNA-binding</keyword>
<proteinExistence type="predicted"/>
<feature type="DNA-binding region" description="H-T-H motif" evidence="4">
    <location>
        <begin position="35"/>
        <end position="54"/>
    </location>
</feature>
<dbReference type="AlphaFoldDB" id="A0A0M6ZTD5"/>
<reference evidence="7" key="1">
    <citation type="submission" date="2015-07" db="EMBL/GenBank/DDBJ databases">
        <authorList>
            <person name="Rodrigo-Torres Lidia"/>
            <person name="Arahal R.David."/>
        </authorList>
    </citation>
    <scope>NUCLEOTIDE SEQUENCE [LARGE SCALE GENOMIC DNA]</scope>
    <source>
        <strain evidence="7">CECT 5112</strain>
    </source>
</reference>
<dbReference type="PROSITE" id="PS01081">
    <property type="entry name" value="HTH_TETR_1"/>
    <property type="match status" value="1"/>
</dbReference>
<evidence type="ECO:0000259" key="5">
    <source>
        <dbReference type="PROSITE" id="PS50977"/>
    </source>
</evidence>
<name>A0A0M6ZTD5_9HYPH</name>
<dbReference type="InterPro" id="IPR050109">
    <property type="entry name" value="HTH-type_TetR-like_transc_reg"/>
</dbReference>
<keyword evidence="3" id="KW-0804">Transcription</keyword>
<accession>A0A0M6ZTD5</accession>
<dbReference type="Proteomes" id="UP000053235">
    <property type="component" value="Unassembled WGS sequence"/>
</dbReference>
<protein>
    <submittedName>
        <fullName evidence="6">Potential acrAB operon repressor</fullName>
    </submittedName>
</protein>
<dbReference type="SUPFAM" id="SSF46689">
    <property type="entry name" value="Homeodomain-like"/>
    <property type="match status" value="1"/>
</dbReference>
<dbReference type="InterPro" id="IPR023772">
    <property type="entry name" value="DNA-bd_HTH_TetR-type_CS"/>
</dbReference>
<dbReference type="OrthoDB" id="8478851at2"/>
<evidence type="ECO:0000256" key="1">
    <source>
        <dbReference type="ARBA" id="ARBA00023015"/>
    </source>
</evidence>
<dbReference type="PANTHER" id="PTHR30055:SF234">
    <property type="entry name" value="HTH-TYPE TRANSCRIPTIONAL REGULATOR BETI"/>
    <property type="match status" value="1"/>
</dbReference>
<gene>
    <name evidence="6" type="primary">acrR</name>
    <name evidence="6" type="ORF">LAX5112_00679</name>
</gene>
<evidence type="ECO:0000256" key="3">
    <source>
        <dbReference type="ARBA" id="ARBA00023163"/>
    </source>
</evidence>
<dbReference type="InterPro" id="IPR001647">
    <property type="entry name" value="HTH_TetR"/>
</dbReference>
<sequence>MSEKPTREETTNARRKHIVEVAAACFIAKGFHQTSIRDIARSAGVSLGNIYNHFPGKTEIIAEIASLEAAQIDGFGSMFEKNSKDPHKALDQFLKAYLKTCSAPSHAALTLEILAEAIRQPEITVGFMENREKLLAGLEGLLGRLRNSEMAESYLSDRDAAEFVLDLIEGVGMRVFFEERKPAKRDYQKLHLAISKLCG</sequence>
<dbReference type="STRING" id="388408.LAX5112_00679"/>
<dbReference type="PRINTS" id="PR00455">
    <property type="entry name" value="HTHTETR"/>
</dbReference>
<dbReference type="Gene3D" id="1.10.357.10">
    <property type="entry name" value="Tetracycline Repressor, domain 2"/>
    <property type="match status" value="1"/>
</dbReference>
<dbReference type="Pfam" id="PF00440">
    <property type="entry name" value="TetR_N"/>
    <property type="match status" value="1"/>
</dbReference>
<keyword evidence="7" id="KW-1185">Reference proteome</keyword>
<dbReference type="PANTHER" id="PTHR30055">
    <property type="entry name" value="HTH-TYPE TRANSCRIPTIONAL REGULATOR RUTR"/>
    <property type="match status" value="1"/>
</dbReference>
<dbReference type="GO" id="GO:0000976">
    <property type="term" value="F:transcription cis-regulatory region binding"/>
    <property type="evidence" value="ECO:0007669"/>
    <property type="project" value="TreeGrafter"/>
</dbReference>
<evidence type="ECO:0000256" key="4">
    <source>
        <dbReference type="PROSITE-ProRule" id="PRU00335"/>
    </source>
</evidence>
<dbReference type="PROSITE" id="PS50977">
    <property type="entry name" value="HTH_TETR_2"/>
    <property type="match status" value="1"/>
</dbReference>
<dbReference type="InterPro" id="IPR009057">
    <property type="entry name" value="Homeodomain-like_sf"/>
</dbReference>
<evidence type="ECO:0000313" key="6">
    <source>
        <dbReference type="EMBL" id="CTQ65567.1"/>
    </source>
</evidence>
<feature type="domain" description="HTH tetR-type" evidence="5">
    <location>
        <begin position="12"/>
        <end position="72"/>
    </location>
</feature>
<evidence type="ECO:0000256" key="2">
    <source>
        <dbReference type="ARBA" id="ARBA00023125"/>
    </source>
</evidence>
<dbReference type="EMBL" id="CXWD01000003">
    <property type="protein sequence ID" value="CTQ65567.1"/>
    <property type="molecule type" value="Genomic_DNA"/>
</dbReference>
<evidence type="ECO:0000313" key="7">
    <source>
        <dbReference type="Proteomes" id="UP000053235"/>
    </source>
</evidence>
<organism evidence="6 7">
    <name type="scientific">Roseibium alexandrii</name>
    <dbReference type="NCBI Taxonomy" id="388408"/>
    <lineage>
        <taxon>Bacteria</taxon>
        <taxon>Pseudomonadati</taxon>
        <taxon>Pseudomonadota</taxon>
        <taxon>Alphaproteobacteria</taxon>
        <taxon>Hyphomicrobiales</taxon>
        <taxon>Stappiaceae</taxon>
        <taxon>Roseibium</taxon>
    </lineage>
</organism>